<protein>
    <submittedName>
        <fullName evidence="2">Uncharacterized protein</fullName>
    </submittedName>
</protein>
<name>A0A427XYC5_9TREE</name>
<keyword evidence="3" id="KW-1185">Reference proteome</keyword>
<reference evidence="2 3" key="1">
    <citation type="submission" date="2018-11" db="EMBL/GenBank/DDBJ databases">
        <title>Genome sequence of Saitozyma podzolica DSM 27192.</title>
        <authorList>
            <person name="Aliyu H."/>
            <person name="Gorte O."/>
            <person name="Ochsenreither K."/>
        </authorList>
    </citation>
    <scope>NUCLEOTIDE SEQUENCE [LARGE SCALE GENOMIC DNA]</scope>
    <source>
        <strain evidence="2 3">DSM 27192</strain>
    </source>
</reference>
<dbReference type="EMBL" id="RSCD01000023">
    <property type="protein sequence ID" value="RSH83822.1"/>
    <property type="molecule type" value="Genomic_DNA"/>
</dbReference>
<dbReference type="AlphaFoldDB" id="A0A427XYC5"/>
<feature type="region of interest" description="Disordered" evidence="1">
    <location>
        <begin position="1"/>
        <end position="33"/>
    </location>
</feature>
<organism evidence="2 3">
    <name type="scientific">Saitozyma podzolica</name>
    <dbReference type="NCBI Taxonomy" id="1890683"/>
    <lineage>
        <taxon>Eukaryota</taxon>
        <taxon>Fungi</taxon>
        <taxon>Dikarya</taxon>
        <taxon>Basidiomycota</taxon>
        <taxon>Agaricomycotina</taxon>
        <taxon>Tremellomycetes</taxon>
        <taxon>Tremellales</taxon>
        <taxon>Trimorphomycetaceae</taxon>
        <taxon>Saitozyma</taxon>
    </lineage>
</organism>
<feature type="compositionally biased region" description="Low complexity" evidence="1">
    <location>
        <begin position="1"/>
        <end position="10"/>
    </location>
</feature>
<evidence type="ECO:0000313" key="3">
    <source>
        <dbReference type="Proteomes" id="UP000279259"/>
    </source>
</evidence>
<accession>A0A427XYC5</accession>
<dbReference type="Proteomes" id="UP000279259">
    <property type="component" value="Unassembled WGS sequence"/>
</dbReference>
<sequence length="135" mass="14664">MNSSPSSSSSALIELEREPPGGVASGNGSRNDDVLRAETAWGWEGMAKTGADGVGSAGIAMVDKDNVEGVDDGRRGDGVWGRRWSGNWNGGEGCGRGEMKRDERGITWVIEVEEEEEGWMWMGPWMRLESMRKDG</sequence>
<proteinExistence type="predicted"/>
<evidence type="ECO:0000313" key="2">
    <source>
        <dbReference type="EMBL" id="RSH83822.1"/>
    </source>
</evidence>
<comment type="caution">
    <text evidence="2">The sequence shown here is derived from an EMBL/GenBank/DDBJ whole genome shotgun (WGS) entry which is preliminary data.</text>
</comment>
<evidence type="ECO:0000256" key="1">
    <source>
        <dbReference type="SAM" id="MobiDB-lite"/>
    </source>
</evidence>
<gene>
    <name evidence="2" type="ORF">EHS25_005437</name>
</gene>